<dbReference type="AlphaFoldDB" id="A0A4T2GMR4"/>
<reference evidence="8 9" key="1">
    <citation type="submission" date="2019-04" db="EMBL/GenBank/DDBJ databases">
        <title>Genome analysis of Streptococcus suis strain WUSS424.</title>
        <authorList>
            <person name="Chen H."/>
            <person name="Gao X."/>
            <person name="Wu Z."/>
        </authorList>
    </citation>
    <scope>NUCLEOTIDE SEQUENCE [LARGE SCALE GENOMIC DNA]</scope>
    <source>
        <strain evidence="8 9">WUSS424</strain>
    </source>
</reference>
<comment type="caution">
    <text evidence="8">The sequence shown here is derived from an EMBL/GenBank/DDBJ whole genome shotgun (WGS) entry which is preliminary data.</text>
</comment>
<organism evidence="8 9">
    <name type="scientific">Streptococcus suis</name>
    <dbReference type="NCBI Taxonomy" id="1307"/>
    <lineage>
        <taxon>Bacteria</taxon>
        <taxon>Bacillati</taxon>
        <taxon>Bacillota</taxon>
        <taxon>Bacilli</taxon>
        <taxon>Lactobacillales</taxon>
        <taxon>Streptococcaceae</taxon>
        <taxon>Streptococcus</taxon>
    </lineage>
</organism>
<proteinExistence type="inferred from homology"/>
<dbReference type="Pfam" id="PF00230">
    <property type="entry name" value="MIP"/>
    <property type="match status" value="1"/>
</dbReference>
<dbReference type="OrthoDB" id="9807293at2"/>
<keyword evidence="3 6" id="KW-0812">Transmembrane</keyword>
<evidence type="ECO:0000256" key="2">
    <source>
        <dbReference type="ARBA" id="ARBA00022448"/>
    </source>
</evidence>
<dbReference type="Gene3D" id="1.20.1080.10">
    <property type="entry name" value="Glycerol uptake facilitator protein"/>
    <property type="match status" value="1"/>
</dbReference>
<dbReference type="InterPro" id="IPR022357">
    <property type="entry name" value="MIP_CS"/>
</dbReference>
<dbReference type="GO" id="GO:0015267">
    <property type="term" value="F:channel activity"/>
    <property type="evidence" value="ECO:0007669"/>
    <property type="project" value="InterPro"/>
</dbReference>
<dbReference type="Proteomes" id="UP000305165">
    <property type="component" value="Unassembled WGS sequence"/>
</dbReference>
<accession>A0A4T2GMR4</accession>
<dbReference type="PROSITE" id="PS00221">
    <property type="entry name" value="MIP"/>
    <property type="match status" value="1"/>
</dbReference>
<keyword evidence="5 7" id="KW-0472">Membrane</keyword>
<evidence type="ECO:0000256" key="4">
    <source>
        <dbReference type="ARBA" id="ARBA00022989"/>
    </source>
</evidence>
<evidence type="ECO:0000256" key="1">
    <source>
        <dbReference type="ARBA" id="ARBA00004141"/>
    </source>
</evidence>
<evidence type="ECO:0000256" key="7">
    <source>
        <dbReference type="SAM" id="Phobius"/>
    </source>
</evidence>
<dbReference type="InterPro" id="IPR000425">
    <property type="entry name" value="MIP"/>
</dbReference>
<feature type="transmembrane region" description="Helical" evidence="7">
    <location>
        <begin position="85"/>
        <end position="107"/>
    </location>
</feature>
<evidence type="ECO:0000256" key="3">
    <source>
        <dbReference type="ARBA" id="ARBA00022692"/>
    </source>
</evidence>
<dbReference type="EMBL" id="SSXO01000003">
    <property type="protein sequence ID" value="TIH99786.1"/>
    <property type="molecule type" value="Genomic_DNA"/>
</dbReference>
<comment type="similarity">
    <text evidence="6">Belongs to the MIP/aquaporin (TC 1.A.8) family.</text>
</comment>
<evidence type="ECO:0000313" key="8">
    <source>
        <dbReference type="EMBL" id="TIH99786.1"/>
    </source>
</evidence>
<feature type="transmembrane region" description="Helical" evidence="7">
    <location>
        <begin position="12"/>
        <end position="31"/>
    </location>
</feature>
<dbReference type="InterPro" id="IPR023271">
    <property type="entry name" value="Aquaporin-like"/>
</dbReference>
<dbReference type="GO" id="GO:0016020">
    <property type="term" value="C:membrane"/>
    <property type="evidence" value="ECO:0007669"/>
    <property type="project" value="UniProtKB-SubCell"/>
</dbReference>
<evidence type="ECO:0000256" key="5">
    <source>
        <dbReference type="ARBA" id="ARBA00023136"/>
    </source>
</evidence>
<comment type="subcellular location">
    <subcellularLocation>
        <location evidence="1">Membrane</location>
        <topology evidence="1">Multi-pass membrane protein</topology>
    </subcellularLocation>
</comment>
<feature type="transmembrane region" description="Helical" evidence="7">
    <location>
        <begin position="158"/>
        <end position="182"/>
    </location>
</feature>
<feature type="transmembrane region" description="Helical" evidence="7">
    <location>
        <begin position="127"/>
        <end position="146"/>
    </location>
</feature>
<feature type="transmembrane region" description="Helical" evidence="7">
    <location>
        <begin position="43"/>
        <end position="64"/>
    </location>
</feature>
<sequence>MTGRKNISKKFLAELIGTFMLVFIGTGAVVFGNGVDGLGHLGIAFAFGLSIVVAAYSIGTVSGAHLNPAVSLAMFINKRLNAQEFVTYVAAQVLGAILASATLIFFLSNAGLSTASLGENGFTTVNAAGAFLFEAIATFFFVLVIITVTSASKGNGKIAGLVIGLTLTLLILLGLNITGLSVNPARSLAPALFVGGTALSQVWVFILAPLVGATLAALVGQHLLETQKVR</sequence>
<dbReference type="InterPro" id="IPR034294">
    <property type="entry name" value="Aquaporin_transptr"/>
</dbReference>
<gene>
    <name evidence="8" type="ORF">FAJ39_06200</name>
</gene>
<evidence type="ECO:0000313" key="9">
    <source>
        <dbReference type="Proteomes" id="UP000305165"/>
    </source>
</evidence>
<dbReference type="PRINTS" id="PR00783">
    <property type="entry name" value="MINTRINSICP"/>
</dbReference>
<protein>
    <submittedName>
        <fullName evidence="8">Aquaporin</fullName>
    </submittedName>
</protein>
<dbReference type="PANTHER" id="PTHR45724">
    <property type="entry name" value="AQUAPORIN NIP2-1"/>
    <property type="match status" value="1"/>
</dbReference>
<keyword evidence="4 7" id="KW-1133">Transmembrane helix</keyword>
<evidence type="ECO:0000256" key="6">
    <source>
        <dbReference type="RuleBase" id="RU000477"/>
    </source>
</evidence>
<keyword evidence="2 6" id="KW-0813">Transport</keyword>
<feature type="transmembrane region" description="Helical" evidence="7">
    <location>
        <begin position="202"/>
        <end position="224"/>
    </location>
</feature>
<dbReference type="PANTHER" id="PTHR45724:SF13">
    <property type="entry name" value="AQUAPORIN NIP1-1-RELATED"/>
    <property type="match status" value="1"/>
</dbReference>
<name>A0A4T2GMR4_STRSU</name>
<dbReference type="SUPFAM" id="SSF81338">
    <property type="entry name" value="Aquaporin-like"/>
    <property type="match status" value="1"/>
</dbReference>